<gene>
    <name evidence="2" type="ORF">CDEST_02649</name>
</gene>
<dbReference type="RefSeq" id="XP_062774859.1">
    <property type="nucleotide sequence ID" value="XM_062918808.1"/>
</dbReference>
<evidence type="ECO:0000313" key="3">
    <source>
        <dbReference type="Proteomes" id="UP001322277"/>
    </source>
</evidence>
<dbReference type="Proteomes" id="UP001322277">
    <property type="component" value="Chromosome 2"/>
</dbReference>
<protein>
    <submittedName>
        <fullName evidence="2">Uncharacterized protein</fullName>
    </submittedName>
</protein>
<keyword evidence="1" id="KW-0812">Transmembrane</keyword>
<keyword evidence="1" id="KW-0472">Membrane</keyword>
<reference evidence="3" key="1">
    <citation type="journal article" date="2023" name="bioRxiv">
        <title>Complete genome of the Medicago anthracnose fungus, Colletotrichum destructivum, reveals a mini-chromosome-like region within a core chromosome.</title>
        <authorList>
            <person name="Lapalu N."/>
            <person name="Simon A."/>
            <person name="Lu A."/>
            <person name="Plaumann P.-L."/>
            <person name="Amselem J."/>
            <person name="Pigne S."/>
            <person name="Auger A."/>
            <person name="Koch C."/>
            <person name="Dallery J.-F."/>
            <person name="O'Connell R.J."/>
        </authorList>
    </citation>
    <scope>NUCLEOTIDE SEQUENCE [LARGE SCALE GENOMIC DNA]</scope>
    <source>
        <strain evidence="3">CBS 520.97</strain>
    </source>
</reference>
<feature type="transmembrane region" description="Helical" evidence="1">
    <location>
        <begin position="141"/>
        <end position="162"/>
    </location>
</feature>
<organism evidence="2 3">
    <name type="scientific">Colletotrichum destructivum</name>
    <dbReference type="NCBI Taxonomy" id="34406"/>
    <lineage>
        <taxon>Eukaryota</taxon>
        <taxon>Fungi</taxon>
        <taxon>Dikarya</taxon>
        <taxon>Ascomycota</taxon>
        <taxon>Pezizomycotina</taxon>
        <taxon>Sordariomycetes</taxon>
        <taxon>Hypocreomycetidae</taxon>
        <taxon>Glomerellales</taxon>
        <taxon>Glomerellaceae</taxon>
        <taxon>Colletotrichum</taxon>
        <taxon>Colletotrichum destructivum species complex</taxon>
    </lineage>
</organism>
<feature type="transmembrane region" description="Helical" evidence="1">
    <location>
        <begin position="66"/>
        <end position="87"/>
    </location>
</feature>
<feature type="transmembrane region" description="Helical" evidence="1">
    <location>
        <begin position="108"/>
        <end position="129"/>
    </location>
</feature>
<keyword evidence="1" id="KW-1133">Transmembrane helix</keyword>
<proteinExistence type="predicted"/>
<keyword evidence="3" id="KW-1185">Reference proteome</keyword>
<accession>A0AAX4I2P7</accession>
<dbReference type="EMBL" id="CP137306">
    <property type="protein sequence ID" value="WQF77635.1"/>
    <property type="molecule type" value="Genomic_DNA"/>
</dbReference>
<evidence type="ECO:0000313" key="2">
    <source>
        <dbReference type="EMBL" id="WQF77635.1"/>
    </source>
</evidence>
<feature type="transmembrane region" description="Helical" evidence="1">
    <location>
        <begin position="33"/>
        <end position="54"/>
    </location>
</feature>
<dbReference type="KEGG" id="cdet:87939152"/>
<sequence>MAGLPLTLTEHAHARWIDQQKADKLNFIKDVCYWLRLSLVASTLQIILFTSVAIMALSEDHDLEDWLPLACGFRVTAVMFSEIPFVYGKTMWFSICIQYRLPSHAIEFGSTMSLVQQFVLIWVIEPTMIQVWRAHQAEEPLLGQSTGALLATFGFVTAIVAMRKMAQRSRFLTELVVCLE</sequence>
<dbReference type="AlphaFoldDB" id="A0AAX4I2P7"/>
<dbReference type="GeneID" id="87939152"/>
<name>A0AAX4I2P7_9PEZI</name>
<evidence type="ECO:0000256" key="1">
    <source>
        <dbReference type="SAM" id="Phobius"/>
    </source>
</evidence>